<sequence>MESRIIRPNFPDHFKYLIVEVADNPFENILIHFEQVIQFMQICIQNKGCVLVHGNAGMSRSAAFVVAFLMQQYEASFVDAYAHVKNKRFCVNLNLGFIHQLKEFEPIYKAKVGSDENSATCGGLKRNASEANFSINYMDT</sequence>
<accession>A0A6F9DTC1</accession>
<dbReference type="PANTHER" id="PTHR46588">
    <property type="entry name" value="SERINE/THREONINE/TYROSINE-INTERACTING PROTEIN"/>
    <property type="match status" value="1"/>
</dbReference>
<dbReference type="PROSITE" id="PS50056">
    <property type="entry name" value="TYR_PHOSPHATASE_2"/>
    <property type="match status" value="1"/>
</dbReference>
<dbReference type="InterPro" id="IPR029021">
    <property type="entry name" value="Prot-tyrosine_phosphatase-like"/>
</dbReference>
<comment type="similarity">
    <text evidence="1">Belongs to the protein-tyrosine phosphatase family. Non-receptor class subfamily.</text>
</comment>
<dbReference type="GO" id="GO:0005737">
    <property type="term" value="C:cytoplasm"/>
    <property type="evidence" value="ECO:0007669"/>
    <property type="project" value="TreeGrafter"/>
</dbReference>
<gene>
    <name evidence="4" type="primary">Styx</name>
</gene>
<dbReference type="InterPro" id="IPR020422">
    <property type="entry name" value="TYR_PHOSPHATASE_DUAL_dom"/>
</dbReference>
<dbReference type="PROSITE" id="PS50054">
    <property type="entry name" value="TYR_PHOSPHATASE_DUAL"/>
    <property type="match status" value="1"/>
</dbReference>
<dbReference type="InterPro" id="IPR000340">
    <property type="entry name" value="Dual-sp_phosphatase_cat-dom"/>
</dbReference>
<dbReference type="SUPFAM" id="SSF52799">
    <property type="entry name" value="(Phosphotyrosine protein) phosphatases II"/>
    <property type="match status" value="1"/>
</dbReference>
<dbReference type="Gene3D" id="3.90.190.10">
    <property type="entry name" value="Protein tyrosine phosphatase superfamily"/>
    <property type="match status" value="1"/>
</dbReference>
<feature type="domain" description="Tyrosine specific protein phosphatases" evidence="3">
    <location>
        <begin position="31"/>
        <end position="88"/>
    </location>
</feature>
<dbReference type="InterPro" id="IPR052449">
    <property type="entry name" value="STYX-Interacting_Phosphatase"/>
</dbReference>
<evidence type="ECO:0000313" key="4">
    <source>
        <dbReference type="EMBL" id="CAB3266684.1"/>
    </source>
</evidence>
<dbReference type="GO" id="GO:1990444">
    <property type="term" value="F:F-box domain binding"/>
    <property type="evidence" value="ECO:0007669"/>
    <property type="project" value="TreeGrafter"/>
</dbReference>
<dbReference type="GO" id="GO:0005654">
    <property type="term" value="C:nucleoplasm"/>
    <property type="evidence" value="ECO:0007669"/>
    <property type="project" value="TreeGrafter"/>
</dbReference>
<evidence type="ECO:0000259" key="2">
    <source>
        <dbReference type="PROSITE" id="PS50054"/>
    </source>
</evidence>
<reference evidence="4" key="1">
    <citation type="submission" date="2020-04" db="EMBL/GenBank/DDBJ databases">
        <authorList>
            <person name="Neveu A P."/>
        </authorList>
    </citation>
    <scope>NUCLEOTIDE SEQUENCE</scope>
    <source>
        <tissue evidence="4">Whole embryo</tissue>
    </source>
</reference>
<dbReference type="Pfam" id="PF00782">
    <property type="entry name" value="DSPc"/>
    <property type="match status" value="1"/>
</dbReference>
<protein>
    <submittedName>
        <fullName evidence="4">Serine/threonine/tyrosine-interacting protein-like</fullName>
    </submittedName>
</protein>
<dbReference type="AlphaFoldDB" id="A0A6F9DTC1"/>
<dbReference type="GO" id="GO:0070372">
    <property type="term" value="P:regulation of ERK1 and ERK2 cascade"/>
    <property type="evidence" value="ECO:0007669"/>
    <property type="project" value="TreeGrafter"/>
</dbReference>
<proteinExistence type="evidence at transcript level"/>
<evidence type="ECO:0000256" key="1">
    <source>
        <dbReference type="ARBA" id="ARBA00009649"/>
    </source>
</evidence>
<dbReference type="PANTHER" id="PTHR46588:SF1">
    <property type="entry name" value="SERINE_THREONINE_TYROSINE-INTERACTING PROTEIN"/>
    <property type="match status" value="1"/>
</dbReference>
<organism evidence="4">
    <name type="scientific">Phallusia mammillata</name>
    <dbReference type="NCBI Taxonomy" id="59560"/>
    <lineage>
        <taxon>Eukaryota</taxon>
        <taxon>Metazoa</taxon>
        <taxon>Chordata</taxon>
        <taxon>Tunicata</taxon>
        <taxon>Ascidiacea</taxon>
        <taxon>Phlebobranchia</taxon>
        <taxon>Ascidiidae</taxon>
        <taxon>Phallusia</taxon>
    </lineage>
</organism>
<dbReference type="EMBL" id="LR790822">
    <property type="protein sequence ID" value="CAB3266684.1"/>
    <property type="molecule type" value="mRNA"/>
</dbReference>
<feature type="domain" description="Tyrosine-protein phosphatase" evidence="2">
    <location>
        <begin position="1"/>
        <end position="110"/>
    </location>
</feature>
<name>A0A6F9DTC1_9ASCI</name>
<dbReference type="SMART" id="SM00195">
    <property type="entry name" value="DSPc"/>
    <property type="match status" value="1"/>
</dbReference>
<evidence type="ECO:0000259" key="3">
    <source>
        <dbReference type="PROSITE" id="PS50056"/>
    </source>
</evidence>
<dbReference type="InterPro" id="IPR000387">
    <property type="entry name" value="Tyr_Pase_dom"/>
</dbReference>
<dbReference type="GO" id="GO:0062026">
    <property type="term" value="P:negative regulation of SCF-dependent proteasomal ubiquitin-dependent catabolic process"/>
    <property type="evidence" value="ECO:0007669"/>
    <property type="project" value="TreeGrafter"/>
</dbReference>